<dbReference type="Proteomes" id="UP000016200">
    <property type="component" value="Unassembled WGS sequence"/>
</dbReference>
<gene>
    <name evidence="3" type="ORF">CP10139811_1553</name>
</gene>
<dbReference type="PATRIC" id="fig|1238237.3.peg.157"/>
<evidence type="ECO:0000259" key="2">
    <source>
        <dbReference type="Pfam" id="PF20858"/>
    </source>
</evidence>
<dbReference type="InterPro" id="IPR033758">
    <property type="entry name" value="pGP3_C"/>
</dbReference>
<dbReference type="OrthoDB" id="17580at2"/>
<dbReference type="Gene3D" id="6.20.30.10">
    <property type="match status" value="1"/>
</dbReference>
<dbReference type="RefSeq" id="WP_020369956.1">
    <property type="nucleotide sequence ID" value="NZ_KE360166.1"/>
</dbReference>
<dbReference type="Gene3D" id="2.60.120.1340">
    <property type="match status" value="1"/>
</dbReference>
<comment type="caution">
    <text evidence="3">The sequence shown here is derived from an EMBL/GenBank/DDBJ whole genome shotgun (WGS) entry which is preliminary data.</text>
</comment>
<dbReference type="Gene3D" id="6.10.250.2680">
    <property type="match status" value="1"/>
</dbReference>
<protein>
    <submittedName>
        <fullName evidence="3">Virulence plasmid protein pGP3-D</fullName>
    </submittedName>
</protein>
<evidence type="ECO:0000313" key="3">
    <source>
        <dbReference type="EMBL" id="EPP35491.1"/>
    </source>
</evidence>
<proteinExistence type="predicted"/>
<dbReference type="Pfam" id="PF20858">
    <property type="entry name" value="Pgp3_N"/>
    <property type="match status" value="1"/>
</dbReference>
<name>S7KH28_9CHLA</name>
<dbReference type="HOGENOM" id="CLU_1052509_0_0_0"/>
<organism evidence="3 4">
    <name type="scientific">Chlamydia ibidis</name>
    <dbReference type="NCBI Taxonomy" id="1405396"/>
    <lineage>
        <taxon>Bacteria</taxon>
        <taxon>Pseudomonadati</taxon>
        <taxon>Chlamydiota</taxon>
        <taxon>Chlamydiia</taxon>
        <taxon>Chlamydiales</taxon>
        <taxon>Chlamydiaceae</taxon>
        <taxon>Chlamydia/Chlamydophila group</taxon>
        <taxon>Chlamydia</taxon>
    </lineage>
</organism>
<sequence>MGNSGFYLNNQQNCVFADNIKLGQMTSPLGKDQLILGTDNTPTIATIQGSEGIKVTITPPAQVEKTGGQPTTINLSVDSEKISETVLGQIGKDLIDGVVDQITDSLKQQIIQEIISNQELGISKAFKSYSIQDSIRCDGLFTKQNINTIYGGTEIGLFTITPDNTNSMILVNADIIASRMEGTVVLALVKNGDTAPCAISYGYSSGSPNVCTLKTAIPTIGKQPLTFSLRVGGMDSGVVWINALANGDKILGMPATSNVSFLEVKPQTNG</sequence>
<reference evidence="3 4" key="1">
    <citation type="submission" date="2013-04" db="EMBL/GenBank/DDBJ databases">
        <title>Genome sequence of Chlamydia psittaci 10-1398/11.</title>
        <authorList>
            <person name="Huot-Creasy H."/>
            <person name="McCracken C.L."/>
            <person name="Humphries M."/>
            <person name="Sachse K."/>
            <person name="Laroucau K."/>
            <person name="Bavoil P."/>
            <person name="Myers G.S."/>
        </authorList>
    </citation>
    <scope>NUCLEOTIDE SEQUENCE [LARGE SCALE GENOMIC DNA]</scope>
    <source>
        <strain evidence="3 4">10_1398_11</strain>
    </source>
</reference>
<feature type="domain" description="pGP3 C-terminal" evidence="1">
    <location>
        <begin position="125"/>
        <end position="270"/>
    </location>
</feature>
<evidence type="ECO:0000259" key="1">
    <source>
        <dbReference type="Pfam" id="PF05475"/>
    </source>
</evidence>
<feature type="domain" description="Virulence plasmid protein pGP3-D N-terminal" evidence="2">
    <location>
        <begin position="1"/>
        <end position="58"/>
    </location>
</feature>
<accession>S7KH28</accession>
<dbReference type="InterPro" id="IPR049000">
    <property type="entry name" value="PGP3-D_N"/>
</dbReference>
<dbReference type="EMBL" id="ATNB01000051">
    <property type="protein sequence ID" value="EPP35491.1"/>
    <property type="molecule type" value="Genomic_DNA"/>
</dbReference>
<dbReference type="Pfam" id="PF05475">
    <property type="entry name" value="Chlam_vir"/>
    <property type="match status" value="1"/>
</dbReference>
<evidence type="ECO:0000313" key="4">
    <source>
        <dbReference type="Proteomes" id="UP000016200"/>
    </source>
</evidence>
<dbReference type="AlphaFoldDB" id="S7KH28"/>